<feature type="compositionally biased region" description="Low complexity" evidence="2">
    <location>
        <begin position="150"/>
        <end position="163"/>
    </location>
</feature>
<sequence length="326" mass="35590">MSAITHDVSSIGLETSVGTYVGTDKYRLNLEYTTRFTENKIPSQITVAARTKVGKVFIMPAFSIGTNSNVGSSTNFMLSISMDLGKKKQPPMEEEPVEEVQKPQENTEETSAPEEKPEVTENSEEKVVSEELIKEDVIDSPEQDTTDVIAASPAQAPAASNNKASKRSKSNIKKSSGEKSMKDPRLAPKTESYELQPAAPVTPEQLTQLSQSTGDNGTLGLLLAIIAVVGGGAAWKFYTQYSEQKHEQKMKQMDLQAKANGLAGAQPPPCQAANAKIQAELKEMKAKLANVDKKLALTADFDADLLERKVKKMERRLRDLEEDKDG</sequence>
<dbReference type="AlphaFoldDB" id="A0A350NYL8"/>
<name>A0A350NYL8_9ALTE</name>
<organism evidence="3 4">
    <name type="scientific">Alteromonas australica</name>
    <dbReference type="NCBI Taxonomy" id="589873"/>
    <lineage>
        <taxon>Bacteria</taxon>
        <taxon>Pseudomonadati</taxon>
        <taxon>Pseudomonadota</taxon>
        <taxon>Gammaproteobacteria</taxon>
        <taxon>Alteromonadales</taxon>
        <taxon>Alteromonadaceae</taxon>
        <taxon>Alteromonas/Salinimonas group</taxon>
        <taxon>Alteromonas</taxon>
    </lineage>
</organism>
<comment type="caution">
    <text evidence="3">The sequence shown here is derived from an EMBL/GenBank/DDBJ whole genome shotgun (WGS) entry which is preliminary data.</text>
</comment>
<evidence type="ECO:0000313" key="4">
    <source>
        <dbReference type="Proteomes" id="UP000263517"/>
    </source>
</evidence>
<feature type="compositionally biased region" description="Basic and acidic residues" evidence="2">
    <location>
        <begin position="113"/>
        <end position="137"/>
    </location>
</feature>
<gene>
    <name evidence="3" type="ORF">DCW74_00185</name>
</gene>
<keyword evidence="1" id="KW-0175">Coiled coil</keyword>
<evidence type="ECO:0000313" key="3">
    <source>
        <dbReference type="EMBL" id="HAW74135.1"/>
    </source>
</evidence>
<feature type="region of interest" description="Disordered" evidence="2">
    <location>
        <begin position="85"/>
        <end position="211"/>
    </location>
</feature>
<protein>
    <submittedName>
        <fullName evidence="3">Uncharacterized protein</fullName>
    </submittedName>
</protein>
<evidence type="ECO:0000256" key="1">
    <source>
        <dbReference type="SAM" id="Coils"/>
    </source>
</evidence>
<feature type="compositionally biased region" description="Basic and acidic residues" evidence="2">
    <location>
        <begin position="175"/>
        <end position="192"/>
    </location>
</feature>
<reference evidence="3 4" key="1">
    <citation type="journal article" date="2018" name="Nat. Biotechnol.">
        <title>A standardized bacterial taxonomy based on genome phylogeny substantially revises the tree of life.</title>
        <authorList>
            <person name="Parks D.H."/>
            <person name="Chuvochina M."/>
            <person name="Waite D.W."/>
            <person name="Rinke C."/>
            <person name="Skarshewski A."/>
            <person name="Chaumeil P.A."/>
            <person name="Hugenholtz P."/>
        </authorList>
    </citation>
    <scope>NUCLEOTIDE SEQUENCE [LARGE SCALE GENOMIC DNA]</scope>
    <source>
        <strain evidence="3">UBA11978</strain>
    </source>
</reference>
<proteinExistence type="predicted"/>
<accession>A0A350NYL8</accession>
<dbReference type="EMBL" id="DNAN01000008">
    <property type="protein sequence ID" value="HAW74135.1"/>
    <property type="molecule type" value="Genomic_DNA"/>
</dbReference>
<evidence type="ECO:0000256" key="2">
    <source>
        <dbReference type="SAM" id="MobiDB-lite"/>
    </source>
</evidence>
<dbReference type="Proteomes" id="UP000263517">
    <property type="component" value="Unassembled WGS sequence"/>
</dbReference>
<feature type="coiled-coil region" evidence="1">
    <location>
        <begin position="274"/>
        <end position="323"/>
    </location>
</feature>